<dbReference type="GO" id="GO:0005524">
    <property type="term" value="F:ATP binding"/>
    <property type="evidence" value="ECO:0007669"/>
    <property type="project" value="UniProtKB-KW"/>
</dbReference>
<evidence type="ECO:0000259" key="11">
    <source>
        <dbReference type="PROSITE" id="PS50011"/>
    </source>
</evidence>
<evidence type="ECO:0000313" key="14">
    <source>
        <dbReference type="Proteomes" id="UP000789342"/>
    </source>
</evidence>
<dbReference type="OrthoDB" id="248923at2759"/>
<evidence type="ECO:0000256" key="6">
    <source>
        <dbReference type="ARBA" id="ARBA00022840"/>
    </source>
</evidence>
<dbReference type="EMBL" id="CAJVPV010002730">
    <property type="protein sequence ID" value="CAG8534229.1"/>
    <property type="molecule type" value="Genomic_DNA"/>
</dbReference>
<dbReference type="Gene3D" id="1.10.510.10">
    <property type="entry name" value="Transferase(Phosphotransferase) domain 1"/>
    <property type="match status" value="1"/>
</dbReference>
<dbReference type="SUPFAM" id="SSF56112">
    <property type="entry name" value="Protein kinase-like (PK-like)"/>
    <property type="match status" value="1"/>
</dbReference>
<dbReference type="InterPro" id="IPR051931">
    <property type="entry name" value="PAK3-like"/>
</dbReference>
<protein>
    <submittedName>
        <fullName evidence="13">556_t:CDS:1</fullName>
    </submittedName>
</protein>
<organism evidence="13 14">
    <name type="scientific">Acaulospora morrowiae</name>
    <dbReference type="NCBI Taxonomy" id="94023"/>
    <lineage>
        <taxon>Eukaryota</taxon>
        <taxon>Fungi</taxon>
        <taxon>Fungi incertae sedis</taxon>
        <taxon>Mucoromycota</taxon>
        <taxon>Glomeromycotina</taxon>
        <taxon>Glomeromycetes</taxon>
        <taxon>Diversisporales</taxon>
        <taxon>Acaulosporaceae</taxon>
        <taxon>Acaulospora</taxon>
    </lineage>
</organism>
<feature type="compositionally biased region" description="Polar residues" evidence="10">
    <location>
        <begin position="272"/>
        <end position="307"/>
    </location>
</feature>
<evidence type="ECO:0000256" key="9">
    <source>
        <dbReference type="ARBA" id="ARBA00048679"/>
    </source>
</evidence>
<feature type="region of interest" description="Disordered" evidence="10">
    <location>
        <begin position="245"/>
        <end position="401"/>
    </location>
</feature>
<feature type="region of interest" description="Disordered" evidence="10">
    <location>
        <begin position="38"/>
        <end position="59"/>
    </location>
</feature>
<keyword evidence="4" id="KW-0479">Metal-binding</keyword>
<dbReference type="InterPro" id="IPR036936">
    <property type="entry name" value="CRIB_dom_sf"/>
</dbReference>
<gene>
    <name evidence="13" type="ORF">AMORRO_LOCUS4818</name>
</gene>
<keyword evidence="3" id="KW-0808">Transferase</keyword>
<keyword evidence="6" id="KW-0067">ATP-binding</keyword>
<keyword evidence="7" id="KW-0460">Magnesium</keyword>
<name>A0A9N9AIU5_9GLOM</name>
<dbReference type="PANTHER" id="PTHR45832:SF22">
    <property type="entry name" value="SERINE_THREONINE-PROTEIN KINASE SAMKA-RELATED"/>
    <property type="match status" value="1"/>
</dbReference>
<dbReference type="PROSITE" id="PS50108">
    <property type="entry name" value="CRIB"/>
    <property type="match status" value="2"/>
</dbReference>
<sequence>MGQTLLFEVIVSQSTGVVVKLEKKNIFKLGSQVSTNGGALHSAGRRASDSHAYKPPFGHERSGLRLGGKKADAGYYHFNNNSTSSFTKKKKYFGEIIEIGKPTEFEHGIHVEYNNESGKFLGLPDVWVNAAPSDEILNTKYLNPNLVPSPGSQDISKSVNDDIGKPYNFKHEIHVYMNDNGLEGLPAEWKKILASNGTAEDASKRKTNSKAQRNSQRPTSFHSNSSQQDENEDVLLGSALNNVPTRKSSKVSLVSPVQADSNNVSRKYDKSPVNNKPHNYNFSPSNKDSVSSQSRKVVTSQKESITSFPRERPTSPTPPSRERAASPIPRDNSIVMPNPRGRATSPIPRDSMSSTIISSPRERTSSLVPPPRDHARIPKGTTTSIQLKAVPPRSNKDNKDQYRNKIAESSFGSMDILNYQNTSTTGSIRKNSDTALLLPRESVDQKHNKASSISEMPIRSPNDSPLTNENYLSQITRDNHNTLSPISQVSGDWNATSEKRRRPSANSTEKDVNGGNMTDHHISLPVLPSMENSLPITKLPRFSEGSQAFSRISPVQIEQLDVTNTIVDPDSLPPDIRHLADLLDPRDPNKIYDNLIQIAEGQSGNMYSSTQKGSSETVAIKIIPFSSDEKLKNIKEELSLMKSSQHPNIVKCIGCYHTPDSIWVVMECMEISLADIIGMHEDGPRLNEFQIARVARETLKALNYLHELRIIHRDVRSDNILINSRGDIKLADFGYSVQLTEKESHRKSIIGTPYWMAPEVIKGQPYDTKVDIWSLGISIIEMAEGNPPYMDEEPLEAIKKIAQDGVPELNNPERWSDIFKDFLAICTETDSSKRKTSAEMIQHPFMQHVSVPRDFEQMLEEFRLQEGMDVEADVEDDNDDSIEYQSMKVDHEDSKMQNFSIIDDDAFYYINSITNNWHNPDI</sequence>
<dbReference type="FunFam" id="1.10.510.10:FF:000768">
    <property type="entry name" value="Non-specific serine/threonine protein kinase"/>
    <property type="match status" value="1"/>
</dbReference>
<evidence type="ECO:0000256" key="2">
    <source>
        <dbReference type="ARBA" id="ARBA00008874"/>
    </source>
</evidence>
<dbReference type="Pfam" id="PF00069">
    <property type="entry name" value="Pkinase"/>
    <property type="match status" value="1"/>
</dbReference>
<dbReference type="Proteomes" id="UP000789342">
    <property type="component" value="Unassembled WGS sequence"/>
</dbReference>
<feature type="region of interest" description="Disordered" evidence="10">
    <location>
        <begin position="481"/>
        <end position="517"/>
    </location>
</feature>
<dbReference type="SMART" id="SM00219">
    <property type="entry name" value="TyrKc"/>
    <property type="match status" value="1"/>
</dbReference>
<reference evidence="13" key="1">
    <citation type="submission" date="2021-06" db="EMBL/GenBank/DDBJ databases">
        <authorList>
            <person name="Kallberg Y."/>
            <person name="Tangrot J."/>
            <person name="Rosling A."/>
        </authorList>
    </citation>
    <scope>NUCLEOTIDE SEQUENCE</scope>
    <source>
        <strain evidence="13">CL551</strain>
    </source>
</reference>
<dbReference type="SMART" id="SM00285">
    <property type="entry name" value="PBD"/>
    <property type="match status" value="2"/>
</dbReference>
<comment type="catalytic activity">
    <reaction evidence="9">
        <text>L-seryl-[protein] + ATP = O-phospho-L-seryl-[protein] + ADP + H(+)</text>
        <dbReference type="Rhea" id="RHEA:17989"/>
        <dbReference type="Rhea" id="RHEA-COMP:9863"/>
        <dbReference type="Rhea" id="RHEA-COMP:11604"/>
        <dbReference type="ChEBI" id="CHEBI:15378"/>
        <dbReference type="ChEBI" id="CHEBI:29999"/>
        <dbReference type="ChEBI" id="CHEBI:30616"/>
        <dbReference type="ChEBI" id="CHEBI:83421"/>
        <dbReference type="ChEBI" id="CHEBI:456216"/>
        <dbReference type="EC" id="2.7.11.1"/>
    </reaction>
</comment>
<feature type="domain" description="CRIB" evidence="12">
    <location>
        <begin position="99"/>
        <end position="112"/>
    </location>
</feature>
<dbReference type="InterPro" id="IPR011009">
    <property type="entry name" value="Kinase-like_dom_sf"/>
</dbReference>
<dbReference type="AlphaFoldDB" id="A0A9N9AIU5"/>
<feature type="compositionally biased region" description="Polar residues" evidence="10">
    <location>
        <begin position="481"/>
        <end position="496"/>
    </location>
</feature>
<dbReference type="Pfam" id="PF00786">
    <property type="entry name" value="PBD"/>
    <property type="match status" value="2"/>
</dbReference>
<evidence type="ECO:0000313" key="13">
    <source>
        <dbReference type="EMBL" id="CAG8534229.1"/>
    </source>
</evidence>
<feature type="compositionally biased region" description="Polar residues" evidence="10">
    <location>
        <begin position="209"/>
        <end position="228"/>
    </location>
</feature>
<evidence type="ECO:0000256" key="7">
    <source>
        <dbReference type="ARBA" id="ARBA00022842"/>
    </source>
</evidence>
<evidence type="ECO:0000259" key="12">
    <source>
        <dbReference type="PROSITE" id="PS50108"/>
    </source>
</evidence>
<feature type="compositionally biased region" description="Basic and acidic residues" evidence="10">
    <location>
        <begin position="508"/>
        <end position="517"/>
    </location>
</feature>
<comment type="catalytic activity">
    <reaction evidence="8">
        <text>L-threonyl-[protein] + ATP = O-phospho-L-threonyl-[protein] + ADP + H(+)</text>
        <dbReference type="Rhea" id="RHEA:46608"/>
        <dbReference type="Rhea" id="RHEA-COMP:11060"/>
        <dbReference type="Rhea" id="RHEA-COMP:11605"/>
        <dbReference type="ChEBI" id="CHEBI:15378"/>
        <dbReference type="ChEBI" id="CHEBI:30013"/>
        <dbReference type="ChEBI" id="CHEBI:30616"/>
        <dbReference type="ChEBI" id="CHEBI:61977"/>
        <dbReference type="ChEBI" id="CHEBI:456216"/>
        <dbReference type="EC" id="2.7.11.1"/>
    </reaction>
</comment>
<dbReference type="GO" id="GO:0004713">
    <property type="term" value="F:protein tyrosine kinase activity"/>
    <property type="evidence" value="ECO:0007669"/>
    <property type="project" value="InterPro"/>
</dbReference>
<dbReference type="InterPro" id="IPR000095">
    <property type="entry name" value="CRIB_dom"/>
</dbReference>
<evidence type="ECO:0000256" key="3">
    <source>
        <dbReference type="ARBA" id="ARBA00022679"/>
    </source>
</evidence>
<feature type="domain" description="CRIB" evidence="12">
    <location>
        <begin position="163"/>
        <end position="176"/>
    </location>
</feature>
<comment type="similarity">
    <text evidence="2">Belongs to the protein kinase superfamily. STE Ser/Thr protein kinase family. STE20 subfamily.</text>
</comment>
<feature type="compositionally biased region" description="Basic and acidic residues" evidence="10">
    <location>
        <begin position="46"/>
        <end position="59"/>
    </location>
</feature>
<evidence type="ECO:0000256" key="5">
    <source>
        <dbReference type="ARBA" id="ARBA00022741"/>
    </source>
</evidence>
<dbReference type="PANTHER" id="PTHR45832">
    <property type="entry name" value="SERINE/THREONINE-PROTEIN KINASE SAMKA-RELATED-RELATED"/>
    <property type="match status" value="1"/>
</dbReference>
<evidence type="ECO:0000256" key="1">
    <source>
        <dbReference type="ARBA" id="ARBA00001946"/>
    </source>
</evidence>
<dbReference type="InterPro" id="IPR008266">
    <property type="entry name" value="Tyr_kinase_AS"/>
</dbReference>
<dbReference type="PROSITE" id="PS50011">
    <property type="entry name" value="PROTEIN_KINASE_DOM"/>
    <property type="match status" value="1"/>
</dbReference>
<feature type="domain" description="Protein kinase" evidence="11">
    <location>
        <begin position="592"/>
        <end position="846"/>
    </location>
</feature>
<proteinExistence type="inferred from homology"/>
<dbReference type="PROSITE" id="PS00109">
    <property type="entry name" value="PROTEIN_KINASE_TYR"/>
    <property type="match status" value="1"/>
</dbReference>
<evidence type="ECO:0000256" key="8">
    <source>
        <dbReference type="ARBA" id="ARBA00047899"/>
    </source>
</evidence>
<dbReference type="InterPro" id="IPR020635">
    <property type="entry name" value="Tyr_kinase_cat_dom"/>
</dbReference>
<dbReference type="InterPro" id="IPR000719">
    <property type="entry name" value="Prot_kinase_dom"/>
</dbReference>
<keyword evidence="14" id="KW-1185">Reference proteome</keyword>
<evidence type="ECO:0000256" key="4">
    <source>
        <dbReference type="ARBA" id="ARBA00022723"/>
    </source>
</evidence>
<feature type="region of interest" description="Disordered" evidence="10">
    <location>
        <begin position="443"/>
        <end position="465"/>
    </location>
</feature>
<dbReference type="GO" id="GO:0046872">
    <property type="term" value="F:metal ion binding"/>
    <property type="evidence" value="ECO:0007669"/>
    <property type="project" value="UniProtKB-KW"/>
</dbReference>
<dbReference type="Gene3D" id="3.90.810.10">
    <property type="entry name" value="CRIB domain"/>
    <property type="match status" value="2"/>
</dbReference>
<evidence type="ECO:0000256" key="10">
    <source>
        <dbReference type="SAM" id="MobiDB-lite"/>
    </source>
</evidence>
<keyword evidence="5" id="KW-0547">Nucleotide-binding</keyword>
<feature type="region of interest" description="Disordered" evidence="10">
    <location>
        <begin position="196"/>
        <end position="230"/>
    </location>
</feature>
<comment type="caution">
    <text evidence="13">The sequence shown here is derived from an EMBL/GenBank/DDBJ whole genome shotgun (WGS) entry which is preliminary data.</text>
</comment>
<accession>A0A9N9AIU5</accession>
<dbReference type="GO" id="GO:0004674">
    <property type="term" value="F:protein serine/threonine kinase activity"/>
    <property type="evidence" value="ECO:0007669"/>
    <property type="project" value="UniProtKB-EC"/>
</dbReference>
<comment type="cofactor">
    <cofactor evidence="1">
        <name>Mg(2+)</name>
        <dbReference type="ChEBI" id="CHEBI:18420"/>
    </cofactor>
</comment>